<evidence type="ECO:0000313" key="3">
    <source>
        <dbReference type="Proteomes" id="UP001162060"/>
    </source>
</evidence>
<feature type="compositionally biased region" description="Low complexity" evidence="1">
    <location>
        <begin position="20"/>
        <end position="43"/>
    </location>
</feature>
<dbReference type="AlphaFoldDB" id="A0AAV1TA95"/>
<accession>A0AAV1TA95</accession>
<gene>
    <name evidence="2" type="ORF">PM001_LOCUS3164</name>
</gene>
<comment type="caution">
    <text evidence="2">The sequence shown here is derived from an EMBL/GenBank/DDBJ whole genome shotgun (WGS) entry which is preliminary data.</text>
</comment>
<reference evidence="2" key="1">
    <citation type="submission" date="2024-01" db="EMBL/GenBank/DDBJ databases">
        <authorList>
            <person name="Webb A."/>
        </authorList>
    </citation>
    <scope>NUCLEOTIDE SEQUENCE</scope>
    <source>
        <strain evidence="2">Pm1</strain>
    </source>
</reference>
<dbReference type="EMBL" id="CAKLBY020000030">
    <property type="protein sequence ID" value="CAK7905725.1"/>
    <property type="molecule type" value="Genomic_DNA"/>
</dbReference>
<evidence type="ECO:0000313" key="2">
    <source>
        <dbReference type="EMBL" id="CAK7905725.1"/>
    </source>
</evidence>
<proteinExistence type="predicted"/>
<feature type="region of interest" description="Disordered" evidence="1">
    <location>
        <begin position="15"/>
        <end position="43"/>
    </location>
</feature>
<evidence type="ECO:0000256" key="1">
    <source>
        <dbReference type="SAM" id="MobiDB-lite"/>
    </source>
</evidence>
<organism evidence="2 3">
    <name type="scientific">Peronospora matthiolae</name>
    <dbReference type="NCBI Taxonomy" id="2874970"/>
    <lineage>
        <taxon>Eukaryota</taxon>
        <taxon>Sar</taxon>
        <taxon>Stramenopiles</taxon>
        <taxon>Oomycota</taxon>
        <taxon>Peronosporomycetes</taxon>
        <taxon>Peronosporales</taxon>
        <taxon>Peronosporaceae</taxon>
        <taxon>Peronospora</taxon>
    </lineage>
</organism>
<protein>
    <submittedName>
        <fullName evidence="2">Uncharacterized protein</fullName>
    </submittedName>
</protein>
<sequence>MRCAAEAVRKAVARLRVAEESTSLASSSGDPSPAAAIQQQAVAVTPRATETSAASAACSATRNADQPELELIYSGESDDASDSKATPPAPEDPGRTLQDPGGLALGNVAASRPRSSDREFRLTSSRLAQVHPTIGRVAIVVKHVNVTTMEQLEKSVATGVSDRVYTTQEARDRNIK</sequence>
<feature type="region of interest" description="Disordered" evidence="1">
    <location>
        <begin position="72"/>
        <end position="117"/>
    </location>
</feature>
<dbReference type="Proteomes" id="UP001162060">
    <property type="component" value="Unassembled WGS sequence"/>
</dbReference>
<name>A0AAV1TA95_9STRA</name>